<dbReference type="EMBL" id="VTOW01000002">
    <property type="protein sequence ID" value="NKE71697.1"/>
    <property type="molecule type" value="Genomic_DNA"/>
</dbReference>
<organism evidence="2 3">
    <name type="scientific">Candidatus Manganitrophus noduliformans</name>
    <dbReference type="NCBI Taxonomy" id="2606439"/>
    <lineage>
        <taxon>Bacteria</taxon>
        <taxon>Pseudomonadati</taxon>
        <taxon>Nitrospirota</taxon>
        <taxon>Nitrospiria</taxon>
        <taxon>Candidatus Troglogloeales</taxon>
        <taxon>Candidatus Manganitrophaceae</taxon>
        <taxon>Candidatus Manganitrophus</taxon>
    </lineage>
</organism>
<evidence type="ECO:0008006" key="4">
    <source>
        <dbReference type="Google" id="ProtNLM"/>
    </source>
</evidence>
<evidence type="ECO:0000313" key="3">
    <source>
        <dbReference type="Proteomes" id="UP000534783"/>
    </source>
</evidence>
<dbReference type="RefSeq" id="WP_168060569.1">
    <property type="nucleotide sequence ID" value="NZ_VTOW01000002.1"/>
</dbReference>
<comment type="caution">
    <text evidence="2">The sequence shown here is derived from an EMBL/GenBank/DDBJ whole genome shotgun (WGS) entry which is preliminary data.</text>
</comment>
<evidence type="ECO:0000256" key="1">
    <source>
        <dbReference type="SAM" id="MobiDB-lite"/>
    </source>
</evidence>
<proteinExistence type="predicted"/>
<accession>A0A7X6DQT4</accession>
<reference evidence="2 3" key="1">
    <citation type="journal article" date="2020" name="Nature">
        <title>Bacterial chemolithoautotrophy via manganese oxidation.</title>
        <authorList>
            <person name="Yu H."/>
            <person name="Leadbetter J.R."/>
        </authorList>
    </citation>
    <scope>NUCLEOTIDE SEQUENCE [LARGE SCALE GENOMIC DNA]</scope>
    <source>
        <strain evidence="2 3">Mn-1</strain>
    </source>
</reference>
<protein>
    <recommendedName>
        <fullName evidence="4">DUF5666 domain-containing protein</fullName>
    </recommendedName>
</protein>
<dbReference type="AlphaFoldDB" id="A0A7X6DQT4"/>
<sequence length="109" mass="11674">MGPVLSHAEMEQKPSNQFEEGRGAAPGGGSGVILSEGRLSGEVVNINPQTGMIEIQTEEGVTNRFTVEEEAKEQLNQIKKGDQVDLVMVLRATPQQGTQGGSPQQPMTR</sequence>
<dbReference type="Proteomes" id="UP000534783">
    <property type="component" value="Unassembled WGS sequence"/>
</dbReference>
<gene>
    <name evidence="2" type="ORF">MNODULE_13200</name>
</gene>
<keyword evidence="3" id="KW-1185">Reference proteome</keyword>
<evidence type="ECO:0000313" key="2">
    <source>
        <dbReference type="EMBL" id="NKE71697.1"/>
    </source>
</evidence>
<name>A0A7X6DQT4_9BACT</name>
<feature type="region of interest" description="Disordered" evidence="1">
    <location>
        <begin position="1"/>
        <end position="34"/>
    </location>
</feature>